<protein>
    <submittedName>
        <fullName evidence="1">Uncharacterized protein</fullName>
    </submittedName>
</protein>
<sequence length="183" mass="21714">MLQLVIRLYSNNLIKSRIPRAVLLTTSVYPELKLNLLKNIDIQVFGYYQVVNWRHFFNEVDSIHYFDQTFCYRFKEHKIEHEGCVRIGDPPFCPVLEKLVMYYGYNRGNRFQVFLSVCDISRALLCLLIQKFNDEECPCDPSTGHFQFGPHSAPYQALIQYFRDEEKSVALRLKMMFKTVSEY</sequence>
<organism evidence="1 2">
    <name type="scientific">Thelohanellus kitauei</name>
    <name type="common">Myxosporean</name>
    <dbReference type="NCBI Taxonomy" id="669202"/>
    <lineage>
        <taxon>Eukaryota</taxon>
        <taxon>Metazoa</taxon>
        <taxon>Cnidaria</taxon>
        <taxon>Myxozoa</taxon>
        <taxon>Myxosporea</taxon>
        <taxon>Bivalvulida</taxon>
        <taxon>Platysporina</taxon>
        <taxon>Myxobolidae</taxon>
        <taxon>Thelohanellus</taxon>
    </lineage>
</organism>
<dbReference type="OrthoDB" id="10536901at2759"/>
<accession>A0A0C2MJF7</accession>
<dbReference type="Proteomes" id="UP000031668">
    <property type="component" value="Unassembled WGS sequence"/>
</dbReference>
<proteinExistence type="predicted"/>
<keyword evidence="2" id="KW-1185">Reference proteome</keyword>
<reference evidence="1 2" key="1">
    <citation type="journal article" date="2014" name="Genome Biol. Evol.">
        <title>The genome of the myxosporean Thelohanellus kitauei shows adaptations to nutrient acquisition within its fish host.</title>
        <authorList>
            <person name="Yang Y."/>
            <person name="Xiong J."/>
            <person name="Zhou Z."/>
            <person name="Huo F."/>
            <person name="Miao W."/>
            <person name="Ran C."/>
            <person name="Liu Y."/>
            <person name="Zhang J."/>
            <person name="Feng J."/>
            <person name="Wang M."/>
            <person name="Wang M."/>
            <person name="Wang L."/>
            <person name="Yao B."/>
        </authorList>
    </citation>
    <scope>NUCLEOTIDE SEQUENCE [LARGE SCALE GENOMIC DNA]</scope>
    <source>
        <strain evidence="1">Wuqing</strain>
    </source>
</reference>
<evidence type="ECO:0000313" key="2">
    <source>
        <dbReference type="Proteomes" id="UP000031668"/>
    </source>
</evidence>
<name>A0A0C2MJF7_THEKT</name>
<dbReference type="AlphaFoldDB" id="A0A0C2MJF7"/>
<dbReference type="EMBL" id="JWZT01005265">
    <property type="protein sequence ID" value="KII61751.1"/>
    <property type="molecule type" value="Genomic_DNA"/>
</dbReference>
<gene>
    <name evidence="1" type="ORF">RF11_08852</name>
</gene>
<evidence type="ECO:0000313" key="1">
    <source>
        <dbReference type="EMBL" id="KII61751.1"/>
    </source>
</evidence>
<comment type="caution">
    <text evidence="1">The sequence shown here is derived from an EMBL/GenBank/DDBJ whole genome shotgun (WGS) entry which is preliminary data.</text>
</comment>